<feature type="compositionally biased region" description="Polar residues" evidence="1">
    <location>
        <begin position="21"/>
        <end position="41"/>
    </location>
</feature>
<evidence type="ECO:0000313" key="3">
    <source>
        <dbReference type="Proteomes" id="UP000636709"/>
    </source>
</evidence>
<proteinExistence type="predicted"/>
<dbReference type="AlphaFoldDB" id="A0A835FD44"/>
<dbReference type="PANTHER" id="PTHR33157:SF5">
    <property type="entry name" value="OS09G0314100 PROTEIN"/>
    <property type="match status" value="1"/>
</dbReference>
<feature type="compositionally biased region" description="Basic residues" evidence="1">
    <location>
        <begin position="1"/>
        <end position="10"/>
    </location>
</feature>
<feature type="region of interest" description="Disordered" evidence="1">
    <location>
        <begin position="1"/>
        <end position="69"/>
    </location>
</feature>
<keyword evidence="3" id="KW-1185">Reference proteome</keyword>
<dbReference type="Proteomes" id="UP000636709">
    <property type="component" value="Unassembled WGS sequence"/>
</dbReference>
<dbReference type="OrthoDB" id="690158at2759"/>
<accession>A0A835FD44</accession>
<evidence type="ECO:0000313" key="2">
    <source>
        <dbReference type="EMBL" id="KAF8742493.1"/>
    </source>
</evidence>
<evidence type="ECO:0000256" key="1">
    <source>
        <dbReference type="SAM" id="MobiDB-lite"/>
    </source>
</evidence>
<dbReference type="InterPro" id="IPR039266">
    <property type="entry name" value="EN-1/SPM"/>
</dbReference>
<gene>
    <name evidence="2" type="ORF">HU200_013617</name>
</gene>
<comment type="caution">
    <text evidence="2">The sequence shown here is derived from an EMBL/GenBank/DDBJ whole genome shotgun (WGS) entry which is preliminary data.</text>
</comment>
<dbReference type="EMBL" id="JACEFO010001287">
    <property type="protein sequence ID" value="KAF8742493.1"/>
    <property type="molecule type" value="Genomic_DNA"/>
</dbReference>
<sequence>MARGARHARSNRPANGRAAQRSASHGTTSTGGDSQRTTSAAPRQAGTPKKRGRKLGSQTKLKLPQQGAKVALKPEGDMQFSYVNYKPSYKYTTPLGAILKREYPGLVEDRDENGELIRKRLALEWGDYFLNTEMTVTSGERTLSEFWRLSEVEDDLQEEADRVLEKYLQKRVRDMMYQARVDAVKLYHRKRGQEIDDTLARPIELEYEQYMDGQLQWCNDDVWPELCTYWCSKDFKVKRRRGQVARSSSEDIAQNHGGSRPFTETQQVLQAKFGPEKASPMDVYAVMKSGMKDIDSTGSSGAIRTRKAQKRMVCMLYLSIYSKITKK</sequence>
<dbReference type="GO" id="GO:0032196">
    <property type="term" value="P:transposition"/>
    <property type="evidence" value="ECO:0007669"/>
    <property type="project" value="InterPro"/>
</dbReference>
<name>A0A835FD44_9POAL</name>
<protein>
    <submittedName>
        <fullName evidence="2">Uncharacterized protein</fullName>
    </submittedName>
</protein>
<organism evidence="2 3">
    <name type="scientific">Digitaria exilis</name>
    <dbReference type="NCBI Taxonomy" id="1010633"/>
    <lineage>
        <taxon>Eukaryota</taxon>
        <taxon>Viridiplantae</taxon>
        <taxon>Streptophyta</taxon>
        <taxon>Embryophyta</taxon>
        <taxon>Tracheophyta</taxon>
        <taxon>Spermatophyta</taxon>
        <taxon>Magnoliopsida</taxon>
        <taxon>Liliopsida</taxon>
        <taxon>Poales</taxon>
        <taxon>Poaceae</taxon>
        <taxon>PACMAD clade</taxon>
        <taxon>Panicoideae</taxon>
        <taxon>Panicodae</taxon>
        <taxon>Paniceae</taxon>
        <taxon>Anthephorinae</taxon>
        <taxon>Digitaria</taxon>
    </lineage>
</organism>
<reference evidence="2" key="1">
    <citation type="submission" date="2020-07" db="EMBL/GenBank/DDBJ databases">
        <title>Genome sequence and genetic diversity analysis of an under-domesticated orphan crop, white fonio (Digitaria exilis).</title>
        <authorList>
            <person name="Bennetzen J.L."/>
            <person name="Chen S."/>
            <person name="Ma X."/>
            <person name="Wang X."/>
            <person name="Yssel A.E.J."/>
            <person name="Chaluvadi S.R."/>
            <person name="Johnson M."/>
            <person name="Gangashetty P."/>
            <person name="Hamidou F."/>
            <person name="Sanogo M.D."/>
            <person name="Zwaenepoel A."/>
            <person name="Wallace J."/>
            <person name="Van De Peer Y."/>
            <person name="Van Deynze A."/>
        </authorList>
    </citation>
    <scope>NUCLEOTIDE SEQUENCE</scope>
    <source>
        <tissue evidence="2">Leaves</tissue>
    </source>
</reference>
<dbReference type="PANTHER" id="PTHR33157">
    <property type="entry name" value="AUTONOMOUS TRANSPOSABLE ELEMENT EN-1 MOSAIC PROTEIN-RELATED"/>
    <property type="match status" value="1"/>
</dbReference>